<dbReference type="Gene3D" id="1.10.150.240">
    <property type="entry name" value="Putative phosphatase, domain 2"/>
    <property type="match status" value="1"/>
</dbReference>
<dbReference type="SFLD" id="SFLDG01129">
    <property type="entry name" value="C1.5:_HAD__Beta-PGM__Phosphata"/>
    <property type="match status" value="1"/>
</dbReference>
<dbReference type="EC" id="3.1.3.18" evidence="1"/>
<name>A0ABU1N5P4_9CAUL</name>
<dbReference type="InterPro" id="IPR050155">
    <property type="entry name" value="HAD-like_hydrolase_sf"/>
</dbReference>
<evidence type="ECO:0000313" key="2">
    <source>
        <dbReference type="Proteomes" id="UP001262754"/>
    </source>
</evidence>
<dbReference type="PANTHER" id="PTHR43434:SF13">
    <property type="entry name" value="PHOSPHOGLYCOLATE PHOSPHATASE"/>
    <property type="match status" value="1"/>
</dbReference>
<organism evidence="1 2">
    <name type="scientific">Caulobacter rhizosphaerae</name>
    <dbReference type="NCBI Taxonomy" id="2010972"/>
    <lineage>
        <taxon>Bacteria</taxon>
        <taxon>Pseudomonadati</taxon>
        <taxon>Pseudomonadota</taxon>
        <taxon>Alphaproteobacteria</taxon>
        <taxon>Caulobacterales</taxon>
        <taxon>Caulobacteraceae</taxon>
        <taxon>Caulobacter</taxon>
    </lineage>
</organism>
<dbReference type="Pfam" id="PF13419">
    <property type="entry name" value="HAD_2"/>
    <property type="match status" value="1"/>
</dbReference>
<keyword evidence="2" id="KW-1185">Reference proteome</keyword>
<dbReference type="SFLD" id="SFLDS00003">
    <property type="entry name" value="Haloacid_Dehalogenase"/>
    <property type="match status" value="1"/>
</dbReference>
<dbReference type="InterPro" id="IPR023198">
    <property type="entry name" value="PGP-like_dom2"/>
</dbReference>
<dbReference type="Proteomes" id="UP001262754">
    <property type="component" value="Unassembled WGS sequence"/>
</dbReference>
<dbReference type="RefSeq" id="WP_310034695.1">
    <property type="nucleotide sequence ID" value="NZ_JAVDRL010000014.1"/>
</dbReference>
<dbReference type="PANTHER" id="PTHR43434">
    <property type="entry name" value="PHOSPHOGLYCOLATE PHOSPHATASE"/>
    <property type="match status" value="1"/>
</dbReference>
<dbReference type="GO" id="GO:0008967">
    <property type="term" value="F:phosphoglycolate phosphatase activity"/>
    <property type="evidence" value="ECO:0007669"/>
    <property type="project" value="UniProtKB-EC"/>
</dbReference>
<sequence>MDAQIDLVIFDFDGTLADSTAWAIRAVRPLAERFKFKAVTEDEIAMLRGRTSRQIIDYLGLPLWKVPLVAAHGKKMMAAEAHAIPLFSGTGDLLRALSTAGLRLAIVSSNSEATIRSILGPDLAALVDHYGCGAAIFGKAAKFRAVVKAARIPKDRVLCIGDETRDIEAAREAGLACGAVEWGYATRRALADHSPTMMFAAMDEIISRVAASNPRVGAD</sequence>
<dbReference type="InterPro" id="IPR036412">
    <property type="entry name" value="HAD-like_sf"/>
</dbReference>
<reference evidence="1 2" key="1">
    <citation type="submission" date="2023-07" db="EMBL/GenBank/DDBJ databases">
        <title>Sorghum-associated microbial communities from plants grown in Nebraska, USA.</title>
        <authorList>
            <person name="Schachtman D."/>
        </authorList>
    </citation>
    <scope>NUCLEOTIDE SEQUENCE [LARGE SCALE GENOMIC DNA]</scope>
    <source>
        <strain evidence="1 2">DS2154</strain>
    </source>
</reference>
<protein>
    <submittedName>
        <fullName evidence="1">Phosphoglycolate phosphatase</fullName>
        <ecNumber evidence="1">3.1.3.18</ecNumber>
    </submittedName>
</protein>
<dbReference type="EMBL" id="JAVDRL010000014">
    <property type="protein sequence ID" value="MDR6533749.1"/>
    <property type="molecule type" value="Genomic_DNA"/>
</dbReference>
<accession>A0ABU1N5P4</accession>
<dbReference type="SUPFAM" id="SSF56784">
    <property type="entry name" value="HAD-like"/>
    <property type="match status" value="1"/>
</dbReference>
<proteinExistence type="predicted"/>
<keyword evidence="1" id="KW-0378">Hydrolase</keyword>
<dbReference type="InterPro" id="IPR023214">
    <property type="entry name" value="HAD_sf"/>
</dbReference>
<gene>
    <name evidence="1" type="ORF">J2800_004519</name>
</gene>
<comment type="caution">
    <text evidence="1">The sequence shown here is derived from an EMBL/GenBank/DDBJ whole genome shotgun (WGS) entry which is preliminary data.</text>
</comment>
<evidence type="ECO:0000313" key="1">
    <source>
        <dbReference type="EMBL" id="MDR6533749.1"/>
    </source>
</evidence>
<dbReference type="Gene3D" id="3.40.50.1000">
    <property type="entry name" value="HAD superfamily/HAD-like"/>
    <property type="match status" value="1"/>
</dbReference>
<dbReference type="InterPro" id="IPR041492">
    <property type="entry name" value="HAD_2"/>
</dbReference>